<reference evidence="6 7" key="1">
    <citation type="submission" date="2023-11" db="EMBL/GenBank/DDBJ databases">
        <title>Coraliomargarita sp. nov., isolated from marine algae.</title>
        <authorList>
            <person name="Lee J.K."/>
            <person name="Baek J.H."/>
            <person name="Kim J.M."/>
            <person name="Choi D.G."/>
            <person name="Jeon C.O."/>
        </authorList>
    </citation>
    <scope>NUCLEOTIDE SEQUENCE [LARGE SCALE GENOMIC DNA]</scope>
    <source>
        <strain evidence="6 7">J2-16</strain>
    </source>
</reference>
<gene>
    <name evidence="6" type="ORF">SH580_07645</name>
</gene>
<dbReference type="EMBL" id="CP138858">
    <property type="protein sequence ID" value="WPJ97581.1"/>
    <property type="molecule type" value="Genomic_DNA"/>
</dbReference>
<keyword evidence="7" id="KW-1185">Reference proteome</keyword>
<dbReference type="RefSeq" id="WP_319834421.1">
    <property type="nucleotide sequence ID" value="NZ_CP138858.1"/>
</dbReference>
<keyword evidence="3" id="KW-0238">DNA-binding</keyword>
<dbReference type="Gene3D" id="1.10.860.10">
    <property type="entry name" value="DNAb Helicase, Chain A"/>
    <property type="match status" value="1"/>
</dbReference>
<evidence type="ECO:0000256" key="2">
    <source>
        <dbReference type="ARBA" id="ARBA00022705"/>
    </source>
</evidence>
<feature type="compositionally biased region" description="Basic and acidic residues" evidence="4">
    <location>
        <begin position="7"/>
        <end position="31"/>
    </location>
</feature>
<accession>A0ABZ0RR42</accession>
<dbReference type="InterPro" id="IPR016136">
    <property type="entry name" value="DNA_helicase_N/primase_C"/>
</dbReference>
<evidence type="ECO:0000256" key="4">
    <source>
        <dbReference type="SAM" id="MobiDB-lite"/>
    </source>
</evidence>
<dbReference type="Proteomes" id="UP001324993">
    <property type="component" value="Chromosome"/>
</dbReference>
<dbReference type="PANTHER" id="PTHR30153:SF2">
    <property type="entry name" value="REPLICATIVE DNA HELICASE"/>
    <property type="match status" value="1"/>
</dbReference>
<dbReference type="SUPFAM" id="SSF48024">
    <property type="entry name" value="N-terminal domain of DnaB helicase"/>
    <property type="match status" value="1"/>
</dbReference>
<keyword evidence="2" id="KW-0235">DNA replication</keyword>
<feature type="domain" description="DNA helicase DnaB-like N-terminal" evidence="5">
    <location>
        <begin position="34"/>
        <end position="137"/>
    </location>
</feature>
<organism evidence="6 7">
    <name type="scientific">Coraliomargarita algicola</name>
    <dbReference type="NCBI Taxonomy" id="3092156"/>
    <lineage>
        <taxon>Bacteria</taxon>
        <taxon>Pseudomonadati</taxon>
        <taxon>Verrucomicrobiota</taxon>
        <taxon>Opitutia</taxon>
        <taxon>Puniceicoccales</taxon>
        <taxon>Coraliomargaritaceae</taxon>
        <taxon>Coraliomargarita</taxon>
    </lineage>
</organism>
<dbReference type="InterPro" id="IPR007693">
    <property type="entry name" value="DNA_helicase_DnaB-like_N"/>
</dbReference>
<evidence type="ECO:0000313" key="6">
    <source>
        <dbReference type="EMBL" id="WPJ97581.1"/>
    </source>
</evidence>
<keyword evidence="1" id="KW-0639">Primosome</keyword>
<evidence type="ECO:0000256" key="3">
    <source>
        <dbReference type="ARBA" id="ARBA00023125"/>
    </source>
</evidence>
<protein>
    <submittedName>
        <fullName evidence="6">DnaB-like helicase N-terminal domain-containing protein</fullName>
    </submittedName>
</protein>
<dbReference type="InterPro" id="IPR036185">
    <property type="entry name" value="DNA_heli_DnaB-like_N_sf"/>
</dbReference>
<evidence type="ECO:0000259" key="5">
    <source>
        <dbReference type="Pfam" id="PF00772"/>
    </source>
</evidence>
<name>A0ABZ0RR42_9BACT</name>
<evidence type="ECO:0000256" key="1">
    <source>
        <dbReference type="ARBA" id="ARBA00022515"/>
    </source>
</evidence>
<dbReference type="Pfam" id="PF00772">
    <property type="entry name" value="DnaB"/>
    <property type="match status" value="1"/>
</dbReference>
<feature type="region of interest" description="Disordered" evidence="4">
    <location>
        <begin position="1"/>
        <end position="33"/>
    </location>
</feature>
<evidence type="ECO:0000313" key="7">
    <source>
        <dbReference type="Proteomes" id="UP001324993"/>
    </source>
</evidence>
<dbReference type="PANTHER" id="PTHR30153">
    <property type="entry name" value="REPLICATIVE DNA HELICASE DNAB"/>
    <property type="match status" value="1"/>
</dbReference>
<proteinExistence type="predicted"/>
<sequence>MPPDSNSKFDRNRSGRDYKGKRKSESKDDGVRVQPHSIEAEEGLIAACLLDGGREILTECIESKIVPEFFYKTAHEEIFRALLALYATGDPIDEILLLDYLRKNGLEEEVGGIATIYAIQDRIETAAHARYFAKIVHTRSISCAV</sequence>